<dbReference type="InterPro" id="IPR045070">
    <property type="entry name" value="MATE_MepA-like"/>
</dbReference>
<dbReference type="AlphaFoldDB" id="A0A9D2I864"/>
<evidence type="ECO:0000256" key="8">
    <source>
        <dbReference type="ARBA" id="ARBA00023136"/>
    </source>
</evidence>
<name>A0A9D2I864_9FIRM</name>
<evidence type="ECO:0000313" key="11">
    <source>
        <dbReference type="EMBL" id="HJA93348.1"/>
    </source>
</evidence>
<dbReference type="InterPro" id="IPR051327">
    <property type="entry name" value="MATE_MepA_subfamily"/>
</dbReference>
<evidence type="ECO:0000256" key="9">
    <source>
        <dbReference type="ARBA" id="ARBA00023251"/>
    </source>
</evidence>
<evidence type="ECO:0000256" key="7">
    <source>
        <dbReference type="ARBA" id="ARBA00022989"/>
    </source>
</evidence>
<dbReference type="InterPro" id="IPR048279">
    <property type="entry name" value="MdtK-like"/>
</dbReference>
<evidence type="ECO:0000256" key="10">
    <source>
        <dbReference type="SAM" id="Phobius"/>
    </source>
</evidence>
<sequence length="425" mass="45276">MIGLSCYILADTFFISKALGAAGLTALNLAIPVYNFINGCGLMIGMGGGTRYSILKGQENDEAADQAFTVSALLTLLIAAVFFALGLFASGPLIRLLGADSEVYEMSRIYLQVILLFAPMFMMNNLLLCFVRNDGAPQRSMAAMIGGSLSNVVLDYVFMFPLGMGIFGAVFATGLAPVISMGILSPFFMQKKNRFRLRVKAYSMAGWLRQAGYILSSGLPSLITEVSSGIVIIVFNAVILRLQGNTGVAAYGVIANLSLVVIAIYTGIAQGVQPLMSSAHGTGEGSRVRIYLRYALLTMLLVSAAIYVCVFFGAGGIASVFNSERNALLQSIAETGLRIYFAGCVFAGFNIILSVFFTSTENVLPAHIISLLRGFFIIIPAAFLLSAAFGMTGVWCAFPLTELLVSAIGAAVYLQQEKSVLRSAP</sequence>
<dbReference type="NCBIfam" id="TIGR00797">
    <property type="entry name" value="matE"/>
    <property type="match status" value="1"/>
</dbReference>
<reference evidence="11" key="1">
    <citation type="journal article" date="2021" name="PeerJ">
        <title>Extensive microbial diversity within the chicken gut microbiome revealed by metagenomics and culture.</title>
        <authorList>
            <person name="Gilroy R."/>
            <person name="Ravi A."/>
            <person name="Getino M."/>
            <person name="Pursley I."/>
            <person name="Horton D.L."/>
            <person name="Alikhan N.F."/>
            <person name="Baker D."/>
            <person name="Gharbi K."/>
            <person name="Hall N."/>
            <person name="Watson M."/>
            <person name="Adriaenssens E.M."/>
            <person name="Foster-Nyarko E."/>
            <person name="Jarju S."/>
            <person name="Secka A."/>
            <person name="Antonio M."/>
            <person name="Oren A."/>
            <person name="Chaudhuri R.R."/>
            <person name="La Ragione R."/>
            <person name="Hildebrand F."/>
            <person name="Pallen M.J."/>
        </authorList>
    </citation>
    <scope>NUCLEOTIDE SEQUENCE</scope>
    <source>
        <strain evidence="11">CHK179-7159</strain>
    </source>
</reference>
<dbReference type="EMBL" id="DWYY01000103">
    <property type="protein sequence ID" value="HJA93348.1"/>
    <property type="molecule type" value="Genomic_DNA"/>
</dbReference>
<dbReference type="CDD" id="cd13143">
    <property type="entry name" value="MATE_MepA_like"/>
    <property type="match status" value="1"/>
</dbReference>
<evidence type="ECO:0000256" key="1">
    <source>
        <dbReference type="ARBA" id="ARBA00004651"/>
    </source>
</evidence>
<feature type="transmembrane region" description="Helical" evidence="10">
    <location>
        <begin position="248"/>
        <end position="269"/>
    </location>
</feature>
<dbReference type="Pfam" id="PF01554">
    <property type="entry name" value="MatE"/>
    <property type="match status" value="2"/>
</dbReference>
<reference evidence="11" key="2">
    <citation type="submission" date="2021-04" db="EMBL/GenBank/DDBJ databases">
        <authorList>
            <person name="Gilroy R."/>
        </authorList>
    </citation>
    <scope>NUCLEOTIDE SEQUENCE</scope>
    <source>
        <strain evidence="11">CHK179-7159</strain>
    </source>
</reference>
<feature type="transmembrane region" description="Helical" evidence="10">
    <location>
        <begin position="36"/>
        <end position="55"/>
    </location>
</feature>
<dbReference type="PANTHER" id="PTHR43823">
    <property type="entry name" value="SPORULATION PROTEIN YKVU"/>
    <property type="match status" value="1"/>
</dbReference>
<feature type="transmembrane region" description="Helical" evidence="10">
    <location>
        <begin position="109"/>
        <end position="130"/>
    </location>
</feature>
<feature type="transmembrane region" description="Helical" evidence="10">
    <location>
        <begin position="290"/>
        <end position="317"/>
    </location>
</feature>
<feature type="transmembrane region" description="Helical" evidence="10">
    <location>
        <begin position="337"/>
        <end position="358"/>
    </location>
</feature>
<protein>
    <recommendedName>
        <fullName evidence="3">Multidrug export protein MepA</fullName>
    </recommendedName>
</protein>
<keyword evidence="9" id="KW-0046">Antibiotic resistance</keyword>
<dbReference type="PIRSF" id="PIRSF006603">
    <property type="entry name" value="DinF"/>
    <property type="match status" value="1"/>
</dbReference>
<organism evidence="11 12">
    <name type="scientific">Candidatus Eisenbergiella merdipullorum</name>
    <dbReference type="NCBI Taxonomy" id="2838553"/>
    <lineage>
        <taxon>Bacteria</taxon>
        <taxon>Bacillati</taxon>
        <taxon>Bacillota</taxon>
        <taxon>Clostridia</taxon>
        <taxon>Lachnospirales</taxon>
        <taxon>Lachnospiraceae</taxon>
        <taxon>Eisenbergiella</taxon>
    </lineage>
</organism>
<dbReference type="GO" id="GO:0042910">
    <property type="term" value="F:xenobiotic transmembrane transporter activity"/>
    <property type="evidence" value="ECO:0007669"/>
    <property type="project" value="InterPro"/>
</dbReference>
<comment type="similarity">
    <text evidence="2">Belongs to the multi antimicrobial extrusion (MATE) (TC 2.A.66.1) family. MepA subfamily.</text>
</comment>
<dbReference type="PANTHER" id="PTHR43823:SF3">
    <property type="entry name" value="MULTIDRUG EXPORT PROTEIN MEPA"/>
    <property type="match status" value="1"/>
</dbReference>
<evidence type="ECO:0000313" key="12">
    <source>
        <dbReference type="Proteomes" id="UP000886858"/>
    </source>
</evidence>
<evidence type="ECO:0000256" key="4">
    <source>
        <dbReference type="ARBA" id="ARBA00022448"/>
    </source>
</evidence>
<feature type="transmembrane region" description="Helical" evidence="10">
    <location>
        <begin position="67"/>
        <end position="89"/>
    </location>
</feature>
<keyword evidence="5" id="KW-1003">Cell membrane</keyword>
<feature type="transmembrane region" description="Helical" evidence="10">
    <location>
        <begin position="210"/>
        <end position="242"/>
    </location>
</feature>
<evidence type="ECO:0000256" key="3">
    <source>
        <dbReference type="ARBA" id="ARBA00022106"/>
    </source>
</evidence>
<proteinExistence type="inferred from homology"/>
<accession>A0A9D2I864</accession>
<feature type="transmembrane region" description="Helical" evidence="10">
    <location>
        <begin position="397"/>
        <end position="414"/>
    </location>
</feature>
<keyword evidence="7 10" id="KW-1133">Transmembrane helix</keyword>
<keyword evidence="6 10" id="KW-0812">Transmembrane</keyword>
<evidence type="ECO:0000256" key="2">
    <source>
        <dbReference type="ARBA" id="ARBA00008417"/>
    </source>
</evidence>
<evidence type="ECO:0000256" key="5">
    <source>
        <dbReference type="ARBA" id="ARBA00022475"/>
    </source>
</evidence>
<gene>
    <name evidence="11" type="ORF">H9717_09600</name>
</gene>
<comment type="subcellular location">
    <subcellularLocation>
        <location evidence="1">Cell membrane</location>
        <topology evidence="1">Multi-pass membrane protein</topology>
    </subcellularLocation>
</comment>
<dbReference type="GO" id="GO:0005886">
    <property type="term" value="C:plasma membrane"/>
    <property type="evidence" value="ECO:0007669"/>
    <property type="project" value="UniProtKB-SubCell"/>
</dbReference>
<dbReference type="GO" id="GO:0015297">
    <property type="term" value="F:antiporter activity"/>
    <property type="evidence" value="ECO:0007669"/>
    <property type="project" value="InterPro"/>
</dbReference>
<dbReference type="Proteomes" id="UP000886858">
    <property type="component" value="Unassembled WGS sequence"/>
</dbReference>
<dbReference type="InterPro" id="IPR002528">
    <property type="entry name" value="MATE_fam"/>
</dbReference>
<evidence type="ECO:0000256" key="6">
    <source>
        <dbReference type="ARBA" id="ARBA00022692"/>
    </source>
</evidence>
<keyword evidence="4" id="KW-0813">Transport</keyword>
<feature type="transmembrane region" description="Helical" evidence="10">
    <location>
        <begin position="370"/>
        <end position="391"/>
    </location>
</feature>
<keyword evidence="8 10" id="KW-0472">Membrane</keyword>
<dbReference type="GO" id="GO:0046677">
    <property type="term" value="P:response to antibiotic"/>
    <property type="evidence" value="ECO:0007669"/>
    <property type="project" value="UniProtKB-KW"/>
</dbReference>
<comment type="caution">
    <text evidence="11">The sequence shown here is derived from an EMBL/GenBank/DDBJ whole genome shotgun (WGS) entry which is preliminary data.</text>
</comment>